<protein>
    <recommendedName>
        <fullName evidence="10">RagB/SusD family nutrient uptake outer membrane protein</fullName>
    </recommendedName>
</protein>
<gene>
    <name evidence="8" type="ORF">QE417_000988</name>
</gene>
<keyword evidence="9" id="KW-1185">Reference proteome</keyword>
<accession>A0ABU3GR11</accession>
<evidence type="ECO:0000313" key="8">
    <source>
        <dbReference type="EMBL" id="MDT3401916.1"/>
    </source>
</evidence>
<feature type="domain" description="RagB/SusD" evidence="6">
    <location>
        <begin position="304"/>
        <end position="573"/>
    </location>
</feature>
<name>A0ABU3GR11_9SPHI</name>
<proteinExistence type="inferred from homology"/>
<evidence type="ECO:0000313" key="9">
    <source>
        <dbReference type="Proteomes" id="UP001258315"/>
    </source>
</evidence>
<evidence type="ECO:0000259" key="7">
    <source>
        <dbReference type="Pfam" id="PF14322"/>
    </source>
</evidence>
<dbReference type="Proteomes" id="UP001258315">
    <property type="component" value="Unassembled WGS sequence"/>
</dbReference>
<evidence type="ECO:0000256" key="3">
    <source>
        <dbReference type="ARBA" id="ARBA00022729"/>
    </source>
</evidence>
<sequence length="574" mass="64208">MKGYKIYTIVLLLSLVNTACIKSFLDRTPGVPLDDDKVFADPVQAARFADNAYNSLINDYARFNDHRGSTSQASDEAVSGNSESSVTTLNRGLYHDHSNTASLNDMRDVWKRMYEGIAITNKMLDRMSTVPSAAIFPAARVEGEMRFLRAFFYFELIKRFGGVPIIDKEYGVNDDVNLPRKTYDECVAFINSDIDKAVPLLGNEADYSASNYGRATKGAALALKSRVLLYAASTLNNPSNNIQKWKAAANAAKAVIDLNYYVLNQSYDNILNFNPTPGTPSEYIMIKIRGPRAIDGIFADYAMSPGSGGAQGQMNPTQNHVDMYEAVKKDAQGNITSAAAITDATSGYNPQAPYVNRDPRFYSNILYNGAPWQGKQIETWSQTAANGSVSYGKDYNASNITYTATRYYCKKYWPEVYVRLGGTSGTTLLNYIFFRYGEILLNYAEALNESDGPVTDVYNAVNQIRARVGMPGLPAGLDQAKMREAIRRERAIELAFEDHRWYDIMRWKNGPDVIAKPMYGMNVVKNTNGTFTYTPVLLGTNFQKVYLEYMHRYPIPKQEIYKSKGVLVQNPGWE</sequence>
<reference evidence="9" key="1">
    <citation type="submission" date="2023-07" db="EMBL/GenBank/DDBJ databases">
        <title>Functional and genomic diversity of the sorghum phyllosphere microbiome.</title>
        <authorList>
            <person name="Shade A."/>
        </authorList>
    </citation>
    <scope>NUCLEOTIDE SEQUENCE [LARGE SCALE GENOMIC DNA]</scope>
    <source>
        <strain evidence="9">SORGH_AS_0422</strain>
    </source>
</reference>
<comment type="subcellular location">
    <subcellularLocation>
        <location evidence="1">Cell outer membrane</location>
    </subcellularLocation>
</comment>
<evidence type="ECO:0000256" key="1">
    <source>
        <dbReference type="ARBA" id="ARBA00004442"/>
    </source>
</evidence>
<dbReference type="Gene3D" id="1.25.40.390">
    <property type="match status" value="1"/>
</dbReference>
<evidence type="ECO:0000256" key="4">
    <source>
        <dbReference type="ARBA" id="ARBA00023136"/>
    </source>
</evidence>
<dbReference type="RefSeq" id="WP_311947906.1">
    <property type="nucleotide sequence ID" value="NZ_JAVLVU010000001.1"/>
</dbReference>
<comment type="caution">
    <text evidence="8">The sequence shown here is derived from an EMBL/GenBank/DDBJ whole genome shotgun (WGS) entry which is preliminary data.</text>
</comment>
<keyword evidence="4" id="KW-0472">Membrane</keyword>
<organism evidence="8 9">
    <name type="scientific">Mucilaginibacter terrae</name>
    <dbReference type="NCBI Taxonomy" id="1955052"/>
    <lineage>
        <taxon>Bacteria</taxon>
        <taxon>Pseudomonadati</taxon>
        <taxon>Bacteroidota</taxon>
        <taxon>Sphingobacteriia</taxon>
        <taxon>Sphingobacteriales</taxon>
        <taxon>Sphingobacteriaceae</taxon>
        <taxon>Mucilaginibacter</taxon>
    </lineage>
</organism>
<evidence type="ECO:0000256" key="5">
    <source>
        <dbReference type="ARBA" id="ARBA00023237"/>
    </source>
</evidence>
<dbReference type="InterPro" id="IPR011990">
    <property type="entry name" value="TPR-like_helical_dom_sf"/>
</dbReference>
<dbReference type="InterPro" id="IPR012944">
    <property type="entry name" value="SusD_RagB_dom"/>
</dbReference>
<comment type="similarity">
    <text evidence="2">Belongs to the SusD family.</text>
</comment>
<evidence type="ECO:0008006" key="10">
    <source>
        <dbReference type="Google" id="ProtNLM"/>
    </source>
</evidence>
<dbReference type="Pfam" id="PF14322">
    <property type="entry name" value="SusD-like_3"/>
    <property type="match status" value="1"/>
</dbReference>
<keyword evidence="5" id="KW-0998">Cell outer membrane</keyword>
<dbReference type="SUPFAM" id="SSF48452">
    <property type="entry name" value="TPR-like"/>
    <property type="match status" value="1"/>
</dbReference>
<dbReference type="Pfam" id="PF07980">
    <property type="entry name" value="SusD_RagB"/>
    <property type="match status" value="1"/>
</dbReference>
<feature type="domain" description="SusD-like N-terminal" evidence="7">
    <location>
        <begin position="70"/>
        <end position="229"/>
    </location>
</feature>
<dbReference type="EMBL" id="JAVLVU010000001">
    <property type="protein sequence ID" value="MDT3401916.1"/>
    <property type="molecule type" value="Genomic_DNA"/>
</dbReference>
<dbReference type="InterPro" id="IPR033985">
    <property type="entry name" value="SusD-like_N"/>
</dbReference>
<keyword evidence="3" id="KW-0732">Signal</keyword>
<evidence type="ECO:0000259" key="6">
    <source>
        <dbReference type="Pfam" id="PF07980"/>
    </source>
</evidence>
<evidence type="ECO:0000256" key="2">
    <source>
        <dbReference type="ARBA" id="ARBA00006275"/>
    </source>
</evidence>